<keyword evidence="1" id="KW-0812">Transmembrane</keyword>
<dbReference type="Pfam" id="PF08570">
    <property type="entry name" value="DUF1761"/>
    <property type="match status" value="1"/>
</dbReference>
<keyword evidence="1" id="KW-1133">Transmembrane helix</keyword>
<comment type="caution">
    <text evidence="2">The sequence shown here is derived from an EMBL/GenBank/DDBJ whole genome shotgun (WGS) entry which is preliminary data.</text>
</comment>
<dbReference type="InterPro" id="IPR013879">
    <property type="entry name" value="DUF1761"/>
</dbReference>
<feature type="transmembrane region" description="Helical" evidence="1">
    <location>
        <begin position="51"/>
        <end position="71"/>
    </location>
</feature>
<accession>A0A537L7S2</accession>
<protein>
    <submittedName>
        <fullName evidence="2">DUF1761 domain-containing protein</fullName>
    </submittedName>
</protein>
<feature type="transmembrane region" description="Helical" evidence="1">
    <location>
        <begin position="108"/>
        <end position="127"/>
    </location>
</feature>
<evidence type="ECO:0000313" key="2">
    <source>
        <dbReference type="EMBL" id="TMJ04010.1"/>
    </source>
</evidence>
<proteinExistence type="predicted"/>
<name>A0A537L7S2_9BACT</name>
<feature type="transmembrane region" description="Helical" evidence="1">
    <location>
        <begin position="6"/>
        <end position="30"/>
    </location>
</feature>
<dbReference type="Proteomes" id="UP000318661">
    <property type="component" value="Unassembled WGS sequence"/>
</dbReference>
<reference evidence="2 3" key="1">
    <citation type="journal article" date="2019" name="Nat. Microbiol.">
        <title>Mediterranean grassland soil C-N compound turnover is dependent on rainfall and depth, and is mediated by genomically divergent microorganisms.</title>
        <authorList>
            <person name="Diamond S."/>
            <person name="Andeer P.F."/>
            <person name="Li Z."/>
            <person name="Crits-Christoph A."/>
            <person name="Burstein D."/>
            <person name="Anantharaman K."/>
            <person name="Lane K.R."/>
            <person name="Thomas B.C."/>
            <person name="Pan C."/>
            <person name="Northen T.R."/>
            <person name="Banfield J.F."/>
        </authorList>
    </citation>
    <scope>NUCLEOTIDE SEQUENCE [LARGE SCALE GENOMIC DNA]</scope>
    <source>
        <strain evidence="2">NP_2</strain>
    </source>
</reference>
<organism evidence="2 3">
    <name type="scientific">Candidatus Segetimicrobium genomatis</name>
    <dbReference type="NCBI Taxonomy" id="2569760"/>
    <lineage>
        <taxon>Bacteria</taxon>
        <taxon>Bacillati</taxon>
        <taxon>Candidatus Sysuimicrobiota</taxon>
        <taxon>Candidatus Sysuimicrobiia</taxon>
        <taxon>Candidatus Sysuimicrobiales</taxon>
        <taxon>Candidatus Segetimicrobiaceae</taxon>
        <taxon>Candidatus Segetimicrobium</taxon>
    </lineage>
</organism>
<feature type="transmembrane region" description="Helical" evidence="1">
    <location>
        <begin position="83"/>
        <end position="101"/>
    </location>
</feature>
<sequence>MNWVAIVIAAIAQFIIGWVWYGPLFGKTWMSMMGMSQQSMSREGMGKTMTLTFIGSLVTAAVLSMLVGWMGAKTLGAGIAAGFWAWLGFVATVTLGGVLFAKMSWNLYILNNAYQLVSLAVMGAILAKWS</sequence>
<evidence type="ECO:0000256" key="1">
    <source>
        <dbReference type="SAM" id="Phobius"/>
    </source>
</evidence>
<evidence type="ECO:0000313" key="3">
    <source>
        <dbReference type="Proteomes" id="UP000318661"/>
    </source>
</evidence>
<gene>
    <name evidence="2" type="ORF">E6G99_10975</name>
</gene>
<dbReference type="EMBL" id="VBAJ01000274">
    <property type="protein sequence ID" value="TMJ04010.1"/>
    <property type="molecule type" value="Genomic_DNA"/>
</dbReference>
<dbReference type="AlphaFoldDB" id="A0A537L7S2"/>
<keyword evidence="1" id="KW-0472">Membrane</keyword>